<proteinExistence type="predicted"/>
<sequence>MHDFSSKPKVELSSPNNFVRVGYDKLQIKLLMDRRARNHGGAGKPRKVELGCCNGKIKYQGTDKYEDEDDGHLQH</sequence>
<dbReference type="EMBL" id="JAAGAX010000001">
    <property type="protein sequence ID" value="KAF2325424.1"/>
    <property type="molecule type" value="Genomic_DNA"/>
</dbReference>
<comment type="caution">
    <text evidence="1">The sequence shown here is derived from an EMBL/GenBank/DDBJ whole genome shotgun (WGS) entry which is preliminary data.</text>
</comment>
<evidence type="ECO:0000313" key="1">
    <source>
        <dbReference type="EMBL" id="KAF2325424.1"/>
    </source>
</evidence>
<protein>
    <submittedName>
        <fullName evidence="1">Uncharacterized protein</fullName>
    </submittedName>
</protein>
<keyword evidence="2" id="KW-1185">Reference proteome</keyword>
<reference evidence="1 2" key="1">
    <citation type="journal article" date="2020" name="Mol. Plant">
        <title>The Chromosome-Based Rubber Tree Genome Provides New Insights into Spurge Genome Evolution and Rubber Biosynthesis.</title>
        <authorList>
            <person name="Liu J."/>
            <person name="Shi C."/>
            <person name="Shi C.C."/>
            <person name="Li W."/>
            <person name="Zhang Q.J."/>
            <person name="Zhang Y."/>
            <person name="Li K."/>
            <person name="Lu H.F."/>
            <person name="Shi C."/>
            <person name="Zhu S.T."/>
            <person name="Xiao Z.Y."/>
            <person name="Nan H."/>
            <person name="Yue Y."/>
            <person name="Zhu X.G."/>
            <person name="Wu Y."/>
            <person name="Hong X.N."/>
            <person name="Fan G.Y."/>
            <person name="Tong Y."/>
            <person name="Zhang D."/>
            <person name="Mao C.L."/>
            <person name="Liu Y.L."/>
            <person name="Hao S.J."/>
            <person name="Liu W.Q."/>
            <person name="Lv M.Q."/>
            <person name="Zhang H.B."/>
            <person name="Liu Y."/>
            <person name="Hu-Tang G.R."/>
            <person name="Wang J.P."/>
            <person name="Wang J.H."/>
            <person name="Sun Y.H."/>
            <person name="Ni S.B."/>
            <person name="Chen W.B."/>
            <person name="Zhang X.C."/>
            <person name="Jiao Y.N."/>
            <person name="Eichler E.E."/>
            <person name="Li G.H."/>
            <person name="Liu X."/>
            <person name="Gao L.Z."/>
        </authorList>
    </citation>
    <scope>NUCLEOTIDE SEQUENCE [LARGE SCALE GENOMIC DNA]</scope>
    <source>
        <strain evidence="2">cv. GT1</strain>
        <tissue evidence="1">Leaf</tissue>
    </source>
</reference>
<dbReference type="AlphaFoldDB" id="A0A6A6NJQ6"/>
<name>A0A6A6NJQ6_HEVBR</name>
<organism evidence="1 2">
    <name type="scientific">Hevea brasiliensis</name>
    <name type="common">Para rubber tree</name>
    <name type="synonym">Siphonia brasiliensis</name>
    <dbReference type="NCBI Taxonomy" id="3981"/>
    <lineage>
        <taxon>Eukaryota</taxon>
        <taxon>Viridiplantae</taxon>
        <taxon>Streptophyta</taxon>
        <taxon>Embryophyta</taxon>
        <taxon>Tracheophyta</taxon>
        <taxon>Spermatophyta</taxon>
        <taxon>Magnoliopsida</taxon>
        <taxon>eudicotyledons</taxon>
        <taxon>Gunneridae</taxon>
        <taxon>Pentapetalae</taxon>
        <taxon>rosids</taxon>
        <taxon>fabids</taxon>
        <taxon>Malpighiales</taxon>
        <taxon>Euphorbiaceae</taxon>
        <taxon>Crotonoideae</taxon>
        <taxon>Micrandreae</taxon>
        <taxon>Hevea</taxon>
    </lineage>
</organism>
<dbReference type="Proteomes" id="UP000467840">
    <property type="component" value="Chromosome 5"/>
</dbReference>
<evidence type="ECO:0000313" key="2">
    <source>
        <dbReference type="Proteomes" id="UP000467840"/>
    </source>
</evidence>
<gene>
    <name evidence="1" type="ORF">GH714_028566</name>
</gene>
<accession>A0A6A6NJQ6</accession>